<dbReference type="InterPro" id="IPR006775">
    <property type="entry name" value="GH116_catalytic"/>
</dbReference>
<evidence type="ECO:0000256" key="1">
    <source>
        <dbReference type="PIRNR" id="PIRNR028944"/>
    </source>
</evidence>
<evidence type="ECO:0000259" key="3">
    <source>
        <dbReference type="Pfam" id="PF12215"/>
    </source>
</evidence>
<keyword evidence="1" id="KW-0378">Hydrolase</keyword>
<evidence type="ECO:0000313" key="5">
    <source>
        <dbReference type="Proteomes" id="UP000663852"/>
    </source>
</evidence>
<reference evidence="4" key="1">
    <citation type="submission" date="2021-02" db="EMBL/GenBank/DDBJ databases">
        <authorList>
            <person name="Nowell W R."/>
        </authorList>
    </citation>
    <scope>NUCLEOTIDE SEQUENCE</scope>
</reference>
<protein>
    <recommendedName>
        <fullName evidence="1">Non-lysosomal glucosylceramidase</fullName>
        <shortName evidence="1">NLGase</shortName>
        <ecNumber evidence="1">3.2.1.45</ecNumber>
    </recommendedName>
</protein>
<dbReference type="Pfam" id="PF12215">
    <property type="entry name" value="Glyco_hydr_116N"/>
    <property type="match status" value="1"/>
</dbReference>
<dbReference type="InterPro" id="IPR052566">
    <property type="entry name" value="Non-lysos_glucosylceramidase"/>
</dbReference>
<dbReference type="InterPro" id="IPR008928">
    <property type="entry name" value="6-hairpin_glycosidase_sf"/>
</dbReference>
<dbReference type="AlphaFoldDB" id="A0A814U741"/>
<evidence type="ECO:0000259" key="2">
    <source>
        <dbReference type="Pfam" id="PF04685"/>
    </source>
</evidence>
<sequence length="826" mass="95276">MSPSQLDRLVATKHGWHVNFDKQFDPTWRPFARPRVRQLVEYIPLFMRYLRVWYKLKRAKRRAHMDFINPVPLQQIYGAPLGGLGCGTIGRGFKGEFCRYQLVPGLYEFQTVEANTFTVCVRRRHTTTYCQVLTPNRLRKRGLRTWNCAFPKENGHYQALYPQSWTTYDLPGQKIRLLCKQLSPFIPHDYQDSSLPVASFVWYIENLDDEPAEISLMFTWQAGSASDEFFCDAITHESVKVSDEDLSAAGISIRQKLREMKLEYCILGKQESDNTITTRTNFNTDSDTDGRDIWLDLSDDGRLTEKDTKYPKIGVLNTASCVCITTTVEPHQMKTSEFALSWNMPEVKFGLGQKIYSKWYTKWFDKSTLNGSVLCLHTLKNRVKWEEAIAKWQQPVLDDPSLPDWYKSALFNESYFIADGGSIWLDVSDDVTLPDHVRKWGRYGYLEGHEYRMVNTYDVHFYASFALIQLWPQLELSIQLDFARSIIYEKLESRVYLFHGQAGQWKTLHSVPHDLGDPDEEPWLLINAYIAHDTADWKDLGPKYLLQVYRDYMYTKDKDFLDDVWTTVKFVTDRLKKQDTDGDGLVDNGGFADQTYDAWTVVGASAYCGGLHIAALRACIEMARIMNDTSAAEEYEVWLNLAKKSYSEKLWNGKYYNYDSSVSLHHDSIMSDQLAGFWYLRLSGHKYEDFEKERVDSILRTIFKSNVMEFGNGKLGAVNGMTKSGQLEIVSMQSEEIWTGVTYGLSSTMIMENFQKEAFLTSEGIYNTCFNVAGLAFQTPEALMRDCHFRSCGYMRALSIWAIQKALELSRLESTSTTTVSKANQE</sequence>
<dbReference type="GO" id="GO:0008422">
    <property type="term" value="F:beta-glucosidase activity"/>
    <property type="evidence" value="ECO:0007669"/>
    <property type="project" value="TreeGrafter"/>
</dbReference>
<accession>A0A814U741</accession>
<dbReference type="InterPro" id="IPR014551">
    <property type="entry name" value="B_Glucosidase_GBA2-typ"/>
</dbReference>
<dbReference type="PIRSF" id="PIRSF028944">
    <property type="entry name" value="Beta_gluc_GBA2"/>
    <property type="match status" value="1"/>
</dbReference>
<comment type="function">
    <text evidence="1">Non-lysosomal glucosylceramidase that catalyzes the hydrolysis of glucosylceramide (GlcCer) to free glucose and ceramide.</text>
</comment>
<dbReference type="InterPro" id="IPR024462">
    <property type="entry name" value="GH116_N"/>
</dbReference>
<feature type="domain" description="Glycosyl-hydrolase family 116 catalytic region" evidence="2">
    <location>
        <begin position="441"/>
        <end position="803"/>
    </location>
</feature>
<evidence type="ECO:0000313" key="4">
    <source>
        <dbReference type="EMBL" id="CAF1170980.1"/>
    </source>
</evidence>
<comment type="caution">
    <text evidence="4">The sequence shown here is derived from an EMBL/GenBank/DDBJ whole genome shotgun (WGS) entry which is preliminary data.</text>
</comment>
<comment type="similarity">
    <text evidence="1">Belongs to the non-lysosomal glucosylceramidase family.</text>
</comment>
<keyword evidence="1" id="KW-0443">Lipid metabolism</keyword>
<dbReference type="Proteomes" id="UP000663852">
    <property type="component" value="Unassembled WGS sequence"/>
</dbReference>
<name>A0A814U741_ADIRI</name>
<dbReference type="PANTHER" id="PTHR12654:SF0">
    <property type="entry name" value="NON-LYSOSOMAL GLUCOSYLCERAMIDASE"/>
    <property type="match status" value="1"/>
</dbReference>
<organism evidence="4 5">
    <name type="scientific">Adineta ricciae</name>
    <name type="common">Rotifer</name>
    <dbReference type="NCBI Taxonomy" id="249248"/>
    <lineage>
        <taxon>Eukaryota</taxon>
        <taxon>Metazoa</taxon>
        <taxon>Spiralia</taxon>
        <taxon>Gnathifera</taxon>
        <taxon>Rotifera</taxon>
        <taxon>Eurotatoria</taxon>
        <taxon>Bdelloidea</taxon>
        <taxon>Adinetida</taxon>
        <taxon>Adinetidae</taxon>
        <taxon>Adineta</taxon>
    </lineage>
</organism>
<dbReference type="InterPro" id="IPR012341">
    <property type="entry name" value="6hp_glycosidase-like_sf"/>
</dbReference>
<gene>
    <name evidence="4" type="ORF">EDS130_LOCUS23686</name>
</gene>
<dbReference type="EC" id="3.2.1.45" evidence="1"/>
<dbReference type="Gene3D" id="1.50.10.10">
    <property type="match status" value="1"/>
</dbReference>
<dbReference type="GO" id="GO:0006680">
    <property type="term" value="P:glucosylceramide catabolic process"/>
    <property type="evidence" value="ECO:0007669"/>
    <property type="project" value="InterPro"/>
</dbReference>
<dbReference type="GO" id="GO:0004348">
    <property type="term" value="F:glucosylceramidase activity"/>
    <property type="evidence" value="ECO:0007669"/>
    <property type="project" value="UniProtKB-EC"/>
</dbReference>
<keyword evidence="1" id="KW-0472">Membrane</keyword>
<comment type="catalytic activity">
    <reaction evidence="1">
        <text>a beta-D-glucosyl-(1&lt;-&gt;1')-N-acylsphing-4-enine + H2O = an N-acylsphing-4-enine + D-glucose</text>
        <dbReference type="Rhea" id="RHEA:13269"/>
        <dbReference type="ChEBI" id="CHEBI:4167"/>
        <dbReference type="ChEBI" id="CHEBI:15377"/>
        <dbReference type="ChEBI" id="CHEBI:22801"/>
        <dbReference type="ChEBI" id="CHEBI:52639"/>
        <dbReference type="EC" id="3.2.1.45"/>
    </reaction>
</comment>
<proteinExistence type="inferred from homology"/>
<dbReference type="OrthoDB" id="730489at2759"/>
<dbReference type="GO" id="GO:0005975">
    <property type="term" value="P:carbohydrate metabolic process"/>
    <property type="evidence" value="ECO:0007669"/>
    <property type="project" value="InterPro"/>
</dbReference>
<dbReference type="GO" id="GO:0016020">
    <property type="term" value="C:membrane"/>
    <property type="evidence" value="ECO:0007669"/>
    <property type="project" value="InterPro"/>
</dbReference>
<dbReference type="PANTHER" id="PTHR12654">
    <property type="entry name" value="BILE ACID BETA-GLUCOSIDASE-RELATED"/>
    <property type="match status" value="1"/>
</dbReference>
<dbReference type="EMBL" id="CAJNOJ010000130">
    <property type="protein sequence ID" value="CAF1170980.1"/>
    <property type="molecule type" value="Genomic_DNA"/>
</dbReference>
<dbReference type="Pfam" id="PF04685">
    <property type="entry name" value="DUF608"/>
    <property type="match status" value="1"/>
</dbReference>
<keyword evidence="1" id="KW-0326">Glycosidase</keyword>
<feature type="domain" description="Glycosyl-hydrolase family 116 N-terminal" evidence="3">
    <location>
        <begin position="78"/>
        <end position="385"/>
    </location>
</feature>
<dbReference type="SUPFAM" id="SSF48208">
    <property type="entry name" value="Six-hairpin glycosidases"/>
    <property type="match status" value="1"/>
</dbReference>